<accession>A0A9X9JP65</accession>
<name>A0A9X9JP65_9CAUD</name>
<evidence type="ECO:0000313" key="1">
    <source>
        <dbReference type="EMBL" id="UYA98719.1"/>
    </source>
</evidence>
<keyword evidence="2" id="KW-1185">Reference proteome</keyword>
<evidence type="ECO:0000313" key="2">
    <source>
        <dbReference type="Proteomes" id="UP001164549"/>
    </source>
</evidence>
<proteinExistence type="predicted"/>
<sequence length="73" mass="8215">MARRTQAEVASSVLAAAGIPYTVHIGRKHVKVKWELEGRRFSYSCAKTPGDWRALENCRCEVRRILRASGIEA</sequence>
<organism evidence="1 2">
    <name type="scientific">Xanthomonas phage vB_Xar_IVIA-DoCa5</name>
    <dbReference type="NCBI Taxonomy" id="2975532"/>
    <lineage>
        <taxon>Viruses</taxon>
        <taxon>Duplodnaviria</taxon>
        <taxon>Heunggongvirae</taxon>
        <taxon>Uroviricota</taxon>
        <taxon>Caudoviricetes</taxon>
        <taxon>Mesyanzhinovviridae</taxon>
        <taxon>Bradleyvirinae</taxon>
        <taxon>Docaquintavirus</taxon>
        <taxon>Docaquintavirus doca5</taxon>
    </lineage>
</organism>
<dbReference type="Proteomes" id="UP001164549">
    <property type="component" value="Segment"/>
</dbReference>
<dbReference type="EMBL" id="ON932079">
    <property type="protein sequence ID" value="UYA98719.1"/>
    <property type="molecule type" value="Genomic_DNA"/>
</dbReference>
<gene>
    <name evidence="1" type="ORF">IVIADoCa5_49</name>
</gene>
<protein>
    <submittedName>
        <fullName evidence="1">Uncharacterized protein</fullName>
    </submittedName>
</protein>
<reference evidence="1" key="1">
    <citation type="submission" date="2022-07" db="EMBL/GenBank/DDBJ databases">
        <title>Comparative analysis of new lytic phages for the biological control of phytopathogenic Xanthomonas spp.</title>
        <authorList>
            <person name="Domingo-Calap M.L."/>
            <person name="Bernabeu-Gimeno M."/>
            <person name="Aure C.M."/>
            <person name="Marco-Noales E."/>
            <person name="Domingo-Calap P."/>
        </authorList>
    </citation>
    <scope>NUCLEOTIDE SEQUENCE</scope>
</reference>